<evidence type="ECO:0000256" key="6">
    <source>
        <dbReference type="ARBA" id="ARBA00023157"/>
    </source>
</evidence>
<name>A0ABY6UQC6_BIOOC</name>
<gene>
    <name evidence="9" type="ORF">CLO192961_LOCUS329094</name>
</gene>
<dbReference type="InterPro" id="IPR000675">
    <property type="entry name" value="Cutinase/axe"/>
</dbReference>
<comment type="catalytic activity">
    <reaction evidence="7">
        <text>cutin + H2O = cutin monomers.</text>
        <dbReference type="EC" id="3.1.1.74"/>
    </reaction>
</comment>
<evidence type="ECO:0000256" key="8">
    <source>
        <dbReference type="SAM" id="SignalP"/>
    </source>
</evidence>
<dbReference type="InterPro" id="IPR011150">
    <property type="entry name" value="Cutinase_monf"/>
</dbReference>
<comment type="similarity">
    <text evidence="1">Belongs to the cutinase family.</text>
</comment>
<evidence type="ECO:0000256" key="5">
    <source>
        <dbReference type="ARBA" id="ARBA00022801"/>
    </source>
</evidence>
<dbReference type="Gene3D" id="3.40.50.1820">
    <property type="entry name" value="alpha/beta hydrolase"/>
    <property type="match status" value="1"/>
</dbReference>
<keyword evidence="10" id="KW-1185">Reference proteome</keyword>
<protein>
    <recommendedName>
        <fullName evidence="2">cutinase</fullName>
        <ecNumber evidence="2">3.1.1.74</ecNumber>
    </recommendedName>
</protein>
<evidence type="ECO:0000313" key="10">
    <source>
        <dbReference type="Proteomes" id="UP000766486"/>
    </source>
</evidence>
<dbReference type="PANTHER" id="PTHR48250:SF2">
    <property type="entry name" value="CUTINASE"/>
    <property type="match status" value="1"/>
</dbReference>
<evidence type="ECO:0000256" key="3">
    <source>
        <dbReference type="ARBA" id="ARBA00022487"/>
    </source>
</evidence>
<dbReference type="EC" id="3.1.1.74" evidence="2"/>
<accession>A0ABY6UQC6</accession>
<evidence type="ECO:0000313" key="9">
    <source>
        <dbReference type="EMBL" id="VUC32846.1"/>
    </source>
</evidence>
<dbReference type="Proteomes" id="UP000766486">
    <property type="component" value="Unassembled WGS sequence"/>
</dbReference>
<sequence>MKFTLATAIAVAASAVSAISPRAVTDTEMGWGKALAGDSKACADLAVIFARGTFDPGNIGPWVGAPFRDALAAKTKSVSFQGVDPGAYPADLAGYINEGGSEKCAQSMGVVVDAYVKVCPKAKIAITGWSQGALCARKSFGVMSSASAAKVIAFVTFGDPYPVWKSGKKFPSIPSNAKVIPFCQSAPTDPLCGNLLSGWPTSASGVIDHLKQVWSNVDQAKMNAAQKSALASMVPALIGQASKQLLTLASDLKNGHLQRWMLMPQHFWYGMDGSTTAAAQEIVNALNKSKKK</sequence>
<evidence type="ECO:0000256" key="2">
    <source>
        <dbReference type="ARBA" id="ARBA00013095"/>
    </source>
</evidence>
<dbReference type="EMBL" id="CABFNS010000851">
    <property type="protein sequence ID" value="VUC32846.1"/>
    <property type="molecule type" value="Genomic_DNA"/>
</dbReference>
<keyword evidence="3" id="KW-0719">Serine esterase</keyword>
<dbReference type="PANTHER" id="PTHR48250">
    <property type="entry name" value="CUTINASE 2-RELATED"/>
    <property type="match status" value="1"/>
</dbReference>
<dbReference type="Pfam" id="PF01083">
    <property type="entry name" value="Cutinase"/>
    <property type="match status" value="1"/>
</dbReference>
<keyword evidence="5" id="KW-0378">Hydrolase</keyword>
<keyword evidence="4 8" id="KW-0732">Signal</keyword>
<keyword evidence="6" id="KW-1015">Disulfide bond</keyword>
<feature type="chain" id="PRO_5047469873" description="cutinase" evidence="8">
    <location>
        <begin position="19"/>
        <end position="292"/>
    </location>
</feature>
<proteinExistence type="inferred from homology"/>
<feature type="signal peptide" evidence="8">
    <location>
        <begin position="1"/>
        <end position="18"/>
    </location>
</feature>
<organism evidence="9 10">
    <name type="scientific">Bionectria ochroleuca</name>
    <name type="common">Gliocladium roseum</name>
    <dbReference type="NCBI Taxonomy" id="29856"/>
    <lineage>
        <taxon>Eukaryota</taxon>
        <taxon>Fungi</taxon>
        <taxon>Dikarya</taxon>
        <taxon>Ascomycota</taxon>
        <taxon>Pezizomycotina</taxon>
        <taxon>Sordariomycetes</taxon>
        <taxon>Hypocreomycetidae</taxon>
        <taxon>Hypocreales</taxon>
        <taxon>Bionectriaceae</taxon>
        <taxon>Clonostachys</taxon>
    </lineage>
</organism>
<comment type="caution">
    <text evidence="9">The sequence shown here is derived from an EMBL/GenBank/DDBJ whole genome shotgun (WGS) entry which is preliminary data.</text>
</comment>
<evidence type="ECO:0000256" key="1">
    <source>
        <dbReference type="ARBA" id="ARBA00007534"/>
    </source>
</evidence>
<dbReference type="InterPro" id="IPR029058">
    <property type="entry name" value="AB_hydrolase_fold"/>
</dbReference>
<evidence type="ECO:0000256" key="4">
    <source>
        <dbReference type="ARBA" id="ARBA00022729"/>
    </source>
</evidence>
<dbReference type="SUPFAM" id="SSF53474">
    <property type="entry name" value="alpha/beta-Hydrolases"/>
    <property type="match status" value="1"/>
</dbReference>
<reference evidence="9 10" key="1">
    <citation type="submission" date="2019-06" db="EMBL/GenBank/DDBJ databases">
        <authorList>
            <person name="Broberg M."/>
        </authorList>
    </citation>
    <scope>NUCLEOTIDE SEQUENCE [LARGE SCALE GENOMIC DNA]</scope>
</reference>
<evidence type="ECO:0000256" key="7">
    <source>
        <dbReference type="ARBA" id="ARBA00034045"/>
    </source>
</evidence>
<dbReference type="SMART" id="SM01110">
    <property type="entry name" value="Cutinase"/>
    <property type="match status" value="1"/>
</dbReference>